<dbReference type="RefSeq" id="XP_064853982.1">
    <property type="nucleotide sequence ID" value="XM_064997910.1"/>
</dbReference>
<evidence type="ECO:0008006" key="4">
    <source>
        <dbReference type="Google" id="ProtNLM"/>
    </source>
</evidence>
<dbReference type="AlphaFoldDB" id="A0AAV5QQI0"/>
<proteinExistence type="predicted"/>
<name>A0AAV5QQI0_9ASCO</name>
<organism evidence="2 3">
    <name type="scientific">Saccharomycopsis crataegensis</name>
    <dbReference type="NCBI Taxonomy" id="43959"/>
    <lineage>
        <taxon>Eukaryota</taxon>
        <taxon>Fungi</taxon>
        <taxon>Dikarya</taxon>
        <taxon>Ascomycota</taxon>
        <taxon>Saccharomycotina</taxon>
        <taxon>Saccharomycetes</taxon>
        <taxon>Saccharomycopsidaceae</taxon>
        <taxon>Saccharomycopsis</taxon>
    </lineage>
</organism>
<gene>
    <name evidence="2" type="ORF">DASC09_043110</name>
</gene>
<keyword evidence="3" id="KW-1185">Reference proteome</keyword>
<evidence type="ECO:0000313" key="2">
    <source>
        <dbReference type="EMBL" id="GMM36986.1"/>
    </source>
</evidence>
<accession>A0AAV5QQI0</accession>
<evidence type="ECO:0000313" key="3">
    <source>
        <dbReference type="Proteomes" id="UP001360560"/>
    </source>
</evidence>
<evidence type="ECO:0000256" key="1">
    <source>
        <dbReference type="SAM" id="Phobius"/>
    </source>
</evidence>
<dbReference type="Proteomes" id="UP001360560">
    <property type="component" value="Unassembled WGS sequence"/>
</dbReference>
<dbReference type="EMBL" id="BTFZ01000011">
    <property type="protein sequence ID" value="GMM36986.1"/>
    <property type="molecule type" value="Genomic_DNA"/>
</dbReference>
<feature type="transmembrane region" description="Helical" evidence="1">
    <location>
        <begin position="30"/>
        <end position="48"/>
    </location>
</feature>
<reference evidence="2 3" key="1">
    <citation type="journal article" date="2023" name="Elife">
        <title>Identification of key yeast species and microbe-microbe interactions impacting larval growth of Drosophila in the wild.</title>
        <authorList>
            <person name="Mure A."/>
            <person name="Sugiura Y."/>
            <person name="Maeda R."/>
            <person name="Honda K."/>
            <person name="Sakurai N."/>
            <person name="Takahashi Y."/>
            <person name="Watada M."/>
            <person name="Katoh T."/>
            <person name="Gotoh A."/>
            <person name="Gotoh Y."/>
            <person name="Taniguchi I."/>
            <person name="Nakamura K."/>
            <person name="Hayashi T."/>
            <person name="Katayama T."/>
            <person name="Uemura T."/>
            <person name="Hattori Y."/>
        </authorList>
    </citation>
    <scope>NUCLEOTIDE SEQUENCE [LARGE SCALE GENOMIC DNA]</scope>
    <source>
        <strain evidence="2 3">SC-9</strain>
    </source>
</reference>
<keyword evidence="1" id="KW-0812">Transmembrane</keyword>
<sequence length="68" mass="8254">MSGIKVRIENKFTRQNQQFSHFKYHHKIKVLLKPVSVMYSVAVLFLNIQEIMKKDDLTVEEYLRWEKV</sequence>
<protein>
    <recommendedName>
        <fullName evidence="4">Transposase DDE domain-containing protein</fullName>
    </recommendedName>
</protein>
<keyword evidence="1" id="KW-1133">Transmembrane helix</keyword>
<comment type="caution">
    <text evidence="2">The sequence shown here is derived from an EMBL/GenBank/DDBJ whole genome shotgun (WGS) entry which is preliminary data.</text>
</comment>
<keyword evidence="1" id="KW-0472">Membrane</keyword>
<dbReference type="GeneID" id="90074961"/>